<keyword evidence="2" id="KW-1185">Reference proteome</keyword>
<proteinExistence type="predicted"/>
<comment type="caution">
    <text evidence="1">The sequence shown here is derived from an EMBL/GenBank/DDBJ whole genome shotgun (WGS) entry which is preliminary data.</text>
</comment>
<protein>
    <submittedName>
        <fullName evidence="1">Uncharacterized protein</fullName>
    </submittedName>
</protein>
<organism evidence="1 2">
    <name type="scientific">Stylosanthes scabra</name>
    <dbReference type="NCBI Taxonomy" id="79078"/>
    <lineage>
        <taxon>Eukaryota</taxon>
        <taxon>Viridiplantae</taxon>
        <taxon>Streptophyta</taxon>
        <taxon>Embryophyta</taxon>
        <taxon>Tracheophyta</taxon>
        <taxon>Spermatophyta</taxon>
        <taxon>Magnoliopsida</taxon>
        <taxon>eudicotyledons</taxon>
        <taxon>Gunneridae</taxon>
        <taxon>Pentapetalae</taxon>
        <taxon>rosids</taxon>
        <taxon>fabids</taxon>
        <taxon>Fabales</taxon>
        <taxon>Fabaceae</taxon>
        <taxon>Papilionoideae</taxon>
        <taxon>50 kb inversion clade</taxon>
        <taxon>dalbergioids sensu lato</taxon>
        <taxon>Dalbergieae</taxon>
        <taxon>Pterocarpus clade</taxon>
        <taxon>Stylosanthes</taxon>
    </lineage>
</organism>
<evidence type="ECO:0000313" key="1">
    <source>
        <dbReference type="EMBL" id="MED6121551.1"/>
    </source>
</evidence>
<gene>
    <name evidence="1" type="ORF">PIB30_031312</name>
</gene>
<evidence type="ECO:0000313" key="2">
    <source>
        <dbReference type="Proteomes" id="UP001341840"/>
    </source>
</evidence>
<reference evidence="1 2" key="1">
    <citation type="journal article" date="2023" name="Plants (Basel)">
        <title>Bridging the Gap: Combining Genomics and Transcriptomics Approaches to Understand Stylosanthes scabra, an Orphan Legume from the Brazilian Caatinga.</title>
        <authorList>
            <person name="Ferreira-Neto J.R.C."/>
            <person name="da Silva M.D."/>
            <person name="Binneck E."/>
            <person name="de Melo N.F."/>
            <person name="da Silva R.H."/>
            <person name="de Melo A.L.T.M."/>
            <person name="Pandolfi V."/>
            <person name="Bustamante F.O."/>
            <person name="Brasileiro-Vidal A.C."/>
            <person name="Benko-Iseppon A.M."/>
        </authorList>
    </citation>
    <scope>NUCLEOTIDE SEQUENCE [LARGE SCALE GENOMIC DNA]</scope>
    <source>
        <tissue evidence="1">Leaves</tissue>
    </source>
</reference>
<name>A0ABU6RC36_9FABA</name>
<sequence>MSSFEDKAIPEVRTIELFVEIVDPIVSSGGLNPNPHTTNVARPSCPAIQNDTEEHRVASPSFGFNLQGEAVDCDDDLGDSQSFGELAIEIAATLHQVSSPVV</sequence>
<accession>A0ABU6RC36</accession>
<dbReference type="EMBL" id="JASCZI010030342">
    <property type="protein sequence ID" value="MED6121551.1"/>
    <property type="molecule type" value="Genomic_DNA"/>
</dbReference>
<dbReference type="Proteomes" id="UP001341840">
    <property type="component" value="Unassembled WGS sequence"/>
</dbReference>